<evidence type="ECO:0000313" key="3">
    <source>
        <dbReference type="EMBL" id="KAJ6241678.1"/>
    </source>
</evidence>
<keyword evidence="5" id="KW-1185">Reference proteome</keyword>
<dbReference type="Proteomes" id="UP001150062">
    <property type="component" value="Unassembled WGS sequence"/>
</dbReference>
<evidence type="ECO:0000256" key="1">
    <source>
        <dbReference type="SAM" id="Phobius"/>
    </source>
</evidence>
<evidence type="ECO:0000313" key="5">
    <source>
        <dbReference type="Proteomes" id="UP001150062"/>
    </source>
</evidence>
<keyword evidence="1" id="KW-0472">Membrane</keyword>
<evidence type="ECO:0000313" key="2">
    <source>
        <dbReference type="EMBL" id="KAJ3434580.1"/>
    </source>
</evidence>
<feature type="transmembrane region" description="Helical" evidence="1">
    <location>
        <begin position="161"/>
        <end position="178"/>
    </location>
</feature>
<proteinExistence type="predicted"/>
<accession>A0AAV7Z1S4</accession>
<comment type="caution">
    <text evidence="2">The sequence shown here is derived from an EMBL/GenBank/DDBJ whole genome shotgun (WGS) entry which is preliminary data.</text>
</comment>
<dbReference type="AlphaFoldDB" id="A0AAV7Z1S4"/>
<feature type="transmembrane region" description="Helical" evidence="1">
    <location>
        <begin position="184"/>
        <end position="203"/>
    </location>
</feature>
<organism evidence="2 4">
    <name type="scientific">Anaeramoeba flamelloides</name>
    <dbReference type="NCBI Taxonomy" id="1746091"/>
    <lineage>
        <taxon>Eukaryota</taxon>
        <taxon>Metamonada</taxon>
        <taxon>Anaeramoebidae</taxon>
        <taxon>Anaeramoeba</taxon>
    </lineage>
</organism>
<reference evidence="3" key="1">
    <citation type="submission" date="2022-08" db="EMBL/GenBank/DDBJ databases">
        <title>Novel sulfate-reducing endosymbionts in the free-living metamonad Anaeramoeba.</title>
        <authorList>
            <person name="Jerlstrom-Hultqvist J."/>
            <person name="Cepicka I."/>
            <person name="Gallot-Lavallee L."/>
            <person name="Salas-Leiva D."/>
            <person name="Curtis B.A."/>
            <person name="Zahonova K."/>
            <person name="Pipaliya S."/>
            <person name="Dacks J."/>
            <person name="Roger A.J."/>
        </authorList>
    </citation>
    <scope>NUCLEOTIDE SEQUENCE</scope>
    <source>
        <strain evidence="3">Schooner1</strain>
    </source>
</reference>
<dbReference type="EMBL" id="JANTQA010000042">
    <property type="protein sequence ID" value="KAJ3434580.1"/>
    <property type="molecule type" value="Genomic_DNA"/>
</dbReference>
<feature type="transmembrane region" description="Helical" evidence="1">
    <location>
        <begin position="108"/>
        <end position="130"/>
    </location>
</feature>
<gene>
    <name evidence="2" type="ORF">M0812_01698</name>
    <name evidence="3" type="ORF">M0813_00382</name>
</gene>
<sequence length="215" mass="25031">MEEEKRKDILDNHIAEIPKLSTEYKLQYHSYSGIKTNDLPIQFKKKSDEKFQLGLIPFWLKTQYLKKRPARRLKPGKFMVLTESPSTLRGVLDPNMPQVKEEKFAIKLLRILIFVFLILDLFVMSLILFLTATKTLNIITTLIVLPLQFFAIYGSLKEKPSLLLIYIVSTPLLVPIQVLNSNSFLSVIRSFVWTLQLLVVIQFRKKILPRIIKSQ</sequence>
<protein>
    <submittedName>
        <fullName evidence="2">Uncharacterized protein</fullName>
    </submittedName>
</protein>
<name>A0AAV7Z1S4_9EUKA</name>
<dbReference type="Proteomes" id="UP001146793">
    <property type="component" value="Unassembled WGS sequence"/>
</dbReference>
<keyword evidence="1" id="KW-1133">Transmembrane helix</keyword>
<dbReference type="EMBL" id="JAOAOG010000191">
    <property type="protein sequence ID" value="KAJ6241678.1"/>
    <property type="molecule type" value="Genomic_DNA"/>
</dbReference>
<reference evidence="2" key="2">
    <citation type="submission" date="2022-08" db="EMBL/GenBank/DDBJ databases">
        <title>Novel sulphate-reducing endosymbionts in the free-living metamonad Anaeramoeba.</title>
        <authorList>
            <person name="Jerlstrom-Hultqvist J."/>
            <person name="Cepicka I."/>
            <person name="Gallot-Lavallee L."/>
            <person name="Salas-Leiva D."/>
            <person name="Curtis B.A."/>
            <person name="Zahonova K."/>
            <person name="Pipaliya S."/>
            <person name="Dacks J."/>
            <person name="Roger A.J."/>
        </authorList>
    </citation>
    <scope>NUCLEOTIDE SEQUENCE</scope>
    <source>
        <strain evidence="2">Busselton2</strain>
    </source>
</reference>
<feature type="transmembrane region" description="Helical" evidence="1">
    <location>
        <begin position="136"/>
        <end position="154"/>
    </location>
</feature>
<evidence type="ECO:0000313" key="4">
    <source>
        <dbReference type="Proteomes" id="UP001146793"/>
    </source>
</evidence>
<keyword evidence="1" id="KW-0812">Transmembrane</keyword>